<accession>A0A9P7VLQ5</accession>
<proteinExistence type="predicted"/>
<dbReference type="Proteomes" id="UP000812287">
    <property type="component" value="Unassembled WGS sequence"/>
</dbReference>
<organism evidence="1 2">
    <name type="scientific">Guyanagaster necrorhizus</name>
    <dbReference type="NCBI Taxonomy" id="856835"/>
    <lineage>
        <taxon>Eukaryota</taxon>
        <taxon>Fungi</taxon>
        <taxon>Dikarya</taxon>
        <taxon>Basidiomycota</taxon>
        <taxon>Agaricomycotina</taxon>
        <taxon>Agaricomycetes</taxon>
        <taxon>Agaricomycetidae</taxon>
        <taxon>Agaricales</taxon>
        <taxon>Marasmiineae</taxon>
        <taxon>Physalacriaceae</taxon>
        <taxon>Guyanagaster</taxon>
    </lineage>
</organism>
<dbReference type="EMBL" id="MU250548">
    <property type="protein sequence ID" value="KAG7442840.1"/>
    <property type="molecule type" value="Genomic_DNA"/>
</dbReference>
<protein>
    <submittedName>
        <fullName evidence="1">Uncharacterized protein</fullName>
    </submittedName>
</protein>
<dbReference type="GeneID" id="66099874"/>
<dbReference type="AlphaFoldDB" id="A0A9P7VLQ5"/>
<evidence type="ECO:0000313" key="2">
    <source>
        <dbReference type="Proteomes" id="UP000812287"/>
    </source>
</evidence>
<gene>
    <name evidence="1" type="ORF">BT62DRAFT_1009840</name>
</gene>
<dbReference type="RefSeq" id="XP_043036340.1">
    <property type="nucleotide sequence ID" value="XM_043177587.1"/>
</dbReference>
<reference evidence="1" key="1">
    <citation type="submission" date="2020-11" db="EMBL/GenBank/DDBJ databases">
        <title>Adaptations for nitrogen fixation in a non-lichenized fungal sporocarp promotes dispersal by wood-feeding termites.</title>
        <authorList>
            <consortium name="DOE Joint Genome Institute"/>
            <person name="Koch R.A."/>
            <person name="Yoon G."/>
            <person name="Arayal U."/>
            <person name="Lail K."/>
            <person name="Amirebrahimi M."/>
            <person name="Labutti K."/>
            <person name="Lipzen A."/>
            <person name="Riley R."/>
            <person name="Barry K."/>
            <person name="Henrissat B."/>
            <person name="Grigoriev I.V."/>
            <person name="Herr J.R."/>
            <person name="Aime M.C."/>
        </authorList>
    </citation>
    <scope>NUCLEOTIDE SEQUENCE</scope>
    <source>
        <strain evidence="1">MCA 3950</strain>
    </source>
</reference>
<name>A0A9P7VLQ5_9AGAR</name>
<keyword evidence="2" id="KW-1185">Reference proteome</keyword>
<comment type="caution">
    <text evidence="1">The sequence shown here is derived from an EMBL/GenBank/DDBJ whole genome shotgun (WGS) entry which is preliminary data.</text>
</comment>
<evidence type="ECO:0000313" key="1">
    <source>
        <dbReference type="EMBL" id="KAG7442840.1"/>
    </source>
</evidence>
<sequence>MLLPGLSYIYRIEIPDYLHTESARWLRSSNGIVYEGLVLRIHKIAGSTLSARRAFLKLPYFPSDGQYTVEQRPLFALEPNGSGGMNINHEISDPTFSPTPGWCCNTDSSGAPTARRTHSLLRHARTRHTGRDDRTDDLYIIRHTLLYIRELDCGLKPQSRTTTTDCTVDGDTPDPHLVACPNARHDLALWSGGGSWSLTLIGAVFNHFLLAARSNRLPYMHLDAAKPRTTEDRLRWG</sequence>